<gene>
    <name evidence="7" type="ORF">A2401_01500</name>
</gene>
<proteinExistence type="predicted"/>
<dbReference type="GO" id="GO:0003676">
    <property type="term" value="F:nucleic acid binding"/>
    <property type="evidence" value="ECO:0007669"/>
    <property type="project" value="InterPro"/>
</dbReference>
<dbReference type="InterPro" id="IPR004556">
    <property type="entry name" value="HemK-like"/>
</dbReference>
<comment type="caution">
    <text evidence="7">The sequence shown here is derived from an EMBL/GenBank/DDBJ whole genome shotgun (WGS) entry which is preliminary data.</text>
</comment>
<name>A0A1G2JC88_9BACT</name>
<dbReference type="PANTHER" id="PTHR18895">
    <property type="entry name" value="HEMK METHYLTRANSFERASE"/>
    <property type="match status" value="1"/>
</dbReference>
<accession>A0A1G2JC88</accession>
<dbReference type="InterPro" id="IPR007848">
    <property type="entry name" value="Small_mtfrase_dom"/>
</dbReference>
<keyword evidence="2" id="KW-0489">Methyltransferase</keyword>
<evidence type="ECO:0000256" key="1">
    <source>
        <dbReference type="ARBA" id="ARBA00012771"/>
    </source>
</evidence>
<dbReference type="Gene3D" id="3.40.50.150">
    <property type="entry name" value="Vaccinia Virus protein VP39"/>
    <property type="match status" value="1"/>
</dbReference>
<dbReference type="InterPro" id="IPR002052">
    <property type="entry name" value="DNA_methylase_N6_adenine_CS"/>
</dbReference>
<evidence type="ECO:0000259" key="6">
    <source>
        <dbReference type="Pfam" id="PF05175"/>
    </source>
</evidence>
<dbReference type="GO" id="GO:0008276">
    <property type="term" value="F:protein methyltransferase activity"/>
    <property type="evidence" value="ECO:0007669"/>
    <property type="project" value="InterPro"/>
</dbReference>
<keyword evidence="3" id="KW-0808">Transferase</keyword>
<keyword evidence="4" id="KW-0949">S-adenosyl-L-methionine</keyword>
<dbReference type="SUPFAM" id="SSF53335">
    <property type="entry name" value="S-adenosyl-L-methionine-dependent methyltransferases"/>
    <property type="match status" value="1"/>
</dbReference>
<evidence type="ECO:0000256" key="5">
    <source>
        <dbReference type="ARBA" id="ARBA00048391"/>
    </source>
</evidence>
<dbReference type="EMBL" id="MHPP01000014">
    <property type="protein sequence ID" value="OGZ84704.1"/>
    <property type="molecule type" value="Genomic_DNA"/>
</dbReference>
<reference evidence="7 8" key="1">
    <citation type="journal article" date="2016" name="Nat. Commun.">
        <title>Thousands of microbial genomes shed light on interconnected biogeochemical processes in an aquifer system.</title>
        <authorList>
            <person name="Anantharaman K."/>
            <person name="Brown C.T."/>
            <person name="Hug L.A."/>
            <person name="Sharon I."/>
            <person name="Castelle C.J."/>
            <person name="Probst A.J."/>
            <person name="Thomas B.C."/>
            <person name="Singh A."/>
            <person name="Wilkins M.J."/>
            <person name="Karaoz U."/>
            <person name="Brodie E.L."/>
            <person name="Williams K.H."/>
            <person name="Hubbard S.S."/>
            <person name="Banfield J.F."/>
        </authorList>
    </citation>
    <scope>NUCLEOTIDE SEQUENCE [LARGE SCALE GENOMIC DNA]</scope>
</reference>
<evidence type="ECO:0000256" key="4">
    <source>
        <dbReference type="ARBA" id="ARBA00022691"/>
    </source>
</evidence>
<evidence type="ECO:0000313" key="8">
    <source>
        <dbReference type="Proteomes" id="UP000177751"/>
    </source>
</evidence>
<dbReference type="STRING" id="1802229.A2401_01500"/>
<dbReference type="InterPro" id="IPR050320">
    <property type="entry name" value="N5-glutamine_MTase"/>
</dbReference>
<dbReference type="AlphaFoldDB" id="A0A1G2JC88"/>
<dbReference type="Pfam" id="PF05175">
    <property type="entry name" value="MTS"/>
    <property type="match status" value="1"/>
</dbReference>
<organism evidence="7 8">
    <name type="scientific">Candidatus Staskawiczbacteria bacterium RIFOXYC1_FULL_38_18</name>
    <dbReference type="NCBI Taxonomy" id="1802229"/>
    <lineage>
        <taxon>Bacteria</taxon>
        <taxon>Candidatus Staskawicziibacteriota</taxon>
    </lineage>
</organism>
<evidence type="ECO:0000313" key="7">
    <source>
        <dbReference type="EMBL" id="OGZ84704.1"/>
    </source>
</evidence>
<protein>
    <recommendedName>
        <fullName evidence="1">peptide chain release factor N(5)-glutamine methyltransferase</fullName>
        <ecNumber evidence="1">2.1.1.297</ecNumber>
    </recommendedName>
</protein>
<dbReference type="Proteomes" id="UP000177751">
    <property type="component" value="Unassembled WGS sequence"/>
</dbReference>
<feature type="domain" description="Methyltransferase small" evidence="6">
    <location>
        <begin position="86"/>
        <end position="149"/>
    </location>
</feature>
<evidence type="ECO:0000256" key="2">
    <source>
        <dbReference type="ARBA" id="ARBA00022603"/>
    </source>
</evidence>
<dbReference type="PANTHER" id="PTHR18895:SF74">
    <property type="entry name" value="MTRF1L RELEASE FACTOR GLUTAMINE METHYLTRANSFERASE"/>
    <property type="match status" value="1"/>
</dbReference>
<dbReference type="NCBIfam" id="TIGR00536">
    <property type="entry name" value="hemK_fam"/>
    <property type="match status" value="1"/>
</dbReference>
<dbReference type="GO" id="GO:0032259">
    <property type="term" value="P:methylation"/>
    <property type="evidence" value="ECO:0007669"/>
    <property type="project" value="UniProtKB-KW"/>
</dbReference>
<evidence type="ECO:0000256" key="3">
    <source>
        <dbReference type="ARBA" id="ARBA00022679"/>
    </source>
</evidence>
<sequence length="250" mass="29348">MLKKEINWLLKEKYLNKPNINFKKDIKRLEKGEPLDYVIGFTDFLGCKIDLSKKPLIPRPETEFWVGQVIKEINKFYPSTSSGQNLRILDMFSGSGCIGLAVLKNIKNSEVDFADIENRMVGHRVIKSDVFSNIKSKYDYIFANPPYIPDYRKNLSERLRAILLNRIQKSVLKFEPKKALFGGKDGLFYINKFLKDAPSFAKASDGQGKIFMEFSPEQKDKIERLLKKYKYKSWEFNKDQYGKWRWVMIE</sequence>
<dbReference type="InterPro" id="IPR029063">
    <property type="entry name" value="SAM-dependent_MTases_sf"/>
</dbReference>
<comment type="catalytic activity">
    <reaction evidence="5">
        <text>L-glutaminyl-[peptide chain release factor] + S-adenosyl-L-methionine = N(5)-methyl-L-glutaminyl-[peptide chain release factor] + S-adenosyl-L-homocysteine + H(+)</text>
        <dbReference type="Rhea" id="RHEA:42896"/>
        <dbReference type="Rhea" id="RHEA-COMP:10271"/>
        <dbReference type="Rhea" id="RHEA-COMP:10272"/>
        <dbReference type="ChEBI" id="CHEBI:15378"/>
        <dbReference type="ChEBI" id="CHEBI:30011"/>
        <dbReference type="ChEBI" id="CHEBI:57856"/>
        <dbReference type="ChEBI" id="CHEBI:59789"/>
        <dbReference type="ChEBI" id="CHEBI:61891"/>
        <dbReference type="EC" id="2.1.1.297"/>
    </reaction>
</comment>
<dbReference type="PROSITE" id="PS00092">
    <property type="entry name" value="N6_MTASE"/>
    <property type="match status" value="1"/>
</dbReference>
<dbReference type="EC" id="2.1.1.297" evidence="1"/>